<evidence type="ECO:0000313" key="10">
    <source>
        <dbReference type="WormBase" id="SRAE_X000050300"/>
    </source>
</evidence>
<feature type="transmembrane region" description="Helical" evidence="5">
    <location>
        <begin position="429"/>
        <end position="449"/>
    </location>
</feature>
<dbReference type="Proteomes" id="UP000035682">
    <property type="component" value="Unplaced"/>
</dbReference>
<feature type="transmembrane region" description="Helical" evidence="5">
    <location>
        <begin position="141"/>
        <end position="165"/>
    </location>
</feature>
<dbReference type="Gene3D" id="1.20.1250.20">
    <property type="entry name" value="MFS general substrate transporter like domains"/>
    <property type="match status" value="1"/>
</dbReference>
<reference evidence="9" key="3">
    <citation type="submission" date="2020-12" db="UniProtKB">
        <authorList>
            <consortium name="WormBaseParasite"/>
        </authorList>
    </citation>
    <scope>IDENTIFICATION</scope>
</reference>
<evidence type="ECO:0000313" key="8">
    <source>
        <dbReference type="Proteomes" id="UP000035682"/>
    </source>
</evidence>
<feature type="transmembrane region" description="Helical" evidence="5">
    <location>
        <begin position="206"/>
        <end position="225"/>
    </location>
</feature>
<dbReference type="PROSITE" id="PS50850">
    <property type="entry name" value="MFS"/>
    <property type="match status" value="1"/>
</dbReference>
<dbReference type="WormBase" id="SRAE_X000050300">
    <property type="protein sequence ID" value="SRP10467"/>
    <property type="gene ID" value="WBGene00266062"/>
</dbReference>
<dbReference type="GO" id="GO:0016020">
    <property type="term" value="C:membrane"/>
    <property type="evidence" value="ECO:0007669"/>
    <property type="project" value="UniProtKB-SubCell"/>
</dbReference>
<feature type="domain" description="Major facilitator superfamily (MFS) profile" evidence="6">
    <location>
        <begin position="31"/>
        <end position="458"/>
    </location>
</feature>
<dbReference type="GO" id="GO:0022857">
    <property type="term" value="F:transmembrane transporter activity"/>
    <property type="evidence" value="ECO:0007669"/>
    <property type="project" value="InterPro"/>
</dbReference>
<evidence type="ECO:0000256" key="5">
    <source>
        <dbReference type="SAM" id="Phobius"/>
    </source>
</evidence>
<evidence type="ECO:0000256" key="3">
    <source>
        <dbReference type="ARBA" id="ARBA00022989"/>
    </source>
</evidence>
<evidence type="ECO:0000256" key="1">
    <source>
        <dbReference type="ARBA" id="ARBA00004141"/>
    </source>
</evidence>
<dbReference type="EMBL" id="LN609530">
    <property type="protein sequence ID" value="CEF71176.1"/>
    <property type="molecule type" value="Genomic_DNA"/>
</dbReference>
<dbReference type="InterPro" id="IPR020846">
    <property type="entry name" value="MFS_dom"/>
</dbReference>
<keyword evidence="4 5" id="KW-0472">Membrane</keyword>
<comment type="subcellular location">
    <subcellularLocation>
        <location evidence="1">Membrane</location>
        <topology evidence="1">Multi-pass membrane protein</topology>
    </subcellularLocation>
</comment>
<dbReference type="OMA" id="IMSNANG"/>
<dbReference type="InterPro" id="IPR036259">
    <property type="entry name" value="MFS_trans_sf"/>
</dbReference>
<feature type="transmembrane region" description="Helical" evidence="5">
    <location>
        <begin position="361"/>
        <end position="390"/>
    </location>
</feature>
<reference evidence="8" key="1">
    <citation type="submission" date="2014-09" db="EMBL/GenBank/DDBJ databases">
        <authorList>
            <person name="Martin A.A."/>
        </authorList>
    </citation>
    <scope>NUCLEOTIDE SEQUENCE</scope>
    <source>
        <strain evidence="8">ED321</strain>
    </source>
</reference>
<dbReference type="AlphaFoldDB" id="A0A090LN68"/>
<dbReference type="OrthoDB" id="2261376at2759"/>
<dbReference type="RefSeq" id="XP_024510372.1">
    <property type="nucleotide sequence ID" value="XM_024644855.1"/>
</dbReference>
<feature type="transmembrane region" description="Helical" evidence="5">
    <location>
        <begin position="29"/>
        <end position="56"/>
    </location>
</feature>
<reference evidence="7" key="2">
    <citation type="submission" date="2014-09" db="EMBL/GenBank/DDBJ databases">
        <authorList>
            <person name="Aslett A.Martin."/>
        </authorList>
    </citation>
    <scope>NUCLEOTIDE SEQUENCE</scope>
    <source>
        <strain evidence="7">ED321 Heterogonic</strain>
    </source>
</reference>
<sequence>MNEISTGNINNLPYQTVNNLLQYYGPKSCYIIILYILSSTTWTLTSGVLFLPTFIIERISCGGNDVYWCNRRLNNSISMNESFPLTENDISLFSQSFFIGSIFGSIIQSYLADIYGRKIIALPCFILSSIIGFLMTCFSKFIYVLILRFIQGIIMSNANGIIFILASENAPLESHPVIALLCNLSWAMGLILLVPIAYFFPNYKEIIIITNSIVFLFSIILWFILPESIHFLFEKKQKNKIESWINKANKYSKNKLNINIDSYIKKFHSLDGEFQKGAITNTSLSKVIKYYWLNKKYFVYLFLIFFIWFNEFLSYYLFTINAKELVGNPYVNIILISLVEFPTSFLAPITISKFGRKNSMIVTFCLISILQITLTFLPNTLMCIYMFVYFSEIFPTEIRNSSVGFLLNSTYIGGIVGGSISISWNKYKFIYILSLSILSFLNVGFMYFLPNIDTEIKK</sequence>
<keyword evidence="8" id="KW-1185">Reference proteome</keyword>
<evidence type="ECO:0000313" key="7">
    <source>
        <dbReference type="EMBL" id="CEF71176.1"/>
    </source>
</evidence>
<dbReference type="WBParaSite" id="SRAE_X000050300.1">
    <property type="protein sequence ID" value="SRAE_X000050300.1"/>
    <property type="gene ID" value="WBGene00266062"/>
</dbReference>
<protein>
    <submittedName>
        <fullName evidence="7 9">Solute carrier family 22 member 13</fullName>
    </submittedName>
</protein>
<feature type="transmembrane region" description="Helical" evidence="5">
    <location>
        <begin position="119"/>
        <end position="135"/>
    </location>
</feature>
<dbReference type="STRING" id="34506.A0A090LN68"/>
<keyword evidence="3 5" id="KW-1133">Transmembrane helix</keyword>
<keyword evidence="2 5" id="KW-0812">Transmembrane</keyword>
<dbReference type="SUPFAM" id="SSF103473">
    <property type="entry name" value="MFS general substrate transporter"/>
    <property type="match status" value="1"/>
</dbReference>
<evidence type="ECO:0000259" key="6">
    <source>
        <dbReference type="PROSITE" id="PS50850"/>
    </source>
</evidence>
<organism evidence="7">
    <name type="scientific">Strongyloides ratti</name>
    <name type="common">Parasitic roundworm</name>
    <dbReference type="NCBI Taxonomy" id="34506"/>
    <lineage>
        <taxon>Eukaryota</taxon>
        <taxon>Metazoa</taxon>
        <taxon>Ecdysozoa</taxon>
        <taxon>Nematoda</taxon>
        <taxon>Chromadorea</taxon>
        <taxon>Rhabditida</taxon>
        <taxon>Tylenchina</taxon>
        <taxon>Panagrolaimomorpha</taxon>
        <taxon>Strongyloidoidea</taxon>
        <taxon>Strongyloididae</taxon>
        <taxon>Strongyloides</taxon>
    </lineage>
</organism>
<name>A0A090LN68_STRRB</name>
<evidence type="ECO:0000256" key="4">
    <source>
        <dbReference type="ARBA" id="ARBA00023136"/>
    </source>
</evidence>
<dbReference type="Pfam" id="PF00083">
    <property type="entry name" value="Sugar_tr"/>
    <property type="match status" value="1"/>
</dbReference>
<feature type="transmembrane region" description="Helical" evidence="5">
    <location>
        <begin position="330"/>
        <end position="349"/>
    </location>
</feature>
<evidence type="ECO:0000313" key="9">
    <source>
        <dbReference type="WBParaSite" id="SRAE_X000050300.1"/>
    </source>
</evidence>
<feature type="transmembrane region" description="Helical" evidence="5">
    <location>
        <begin position="402"/>
        <end position="422"/>
    </location>
</feature>
<dbReference type="CTD" id="36383556"/>
<dbReference type="GeneID" id="36383556"/>
<proteinExistence type="predicted"/>
<accession>A0A090LN68</accession>
<feature type="transmembrane region" description="Helical" evidence="5">
    <location>
        <begin position="297"/>
        <end position="318"/>
    </location>
</feature>
<evidence type="ECO:0000256" key="2">
    <source>
        <dbReference type="ARBA" id="ARBA00022692"/>
    </source>
</evidence>
<dbReference type="InterPro" id="IPR005828">
    <property type="entry name" value="MFS_sugar_transport-like"/>
</dbReference>
<feature type="transmembrane region" description="Helical" evidence="5">
    <location>
        <begin position="177"/>
        <end position="200"/>
    </location>
</feature>
<gene>
    <name evidence="7 9 10" type="ORF">SRAE_X000050300</name>
</gene>
<dbReference type="PANTHER" id="PTHR24064">
    <property type="entry name" value="SOLUTE CARRIER FAMILY 22 MEMBER"/>
    <property type="match status" value="1"/>
</dbReference>